<dbReference type="PANTHER" id="PTHR42034:SF1">
    <property type="entry name" value="CONDENSATION DOMAIN-CONTAINING PROTEIN"/>
    <property type="match status" value="1"/>
</dbReference>
<evidence type="ECO:0000313" key="1">
    <source>
        <dbReference type="EMBL" id="KAJ5734191.1"/>
    </source>
</evidence>
<dbReference type="Gene3D" id="3.30.559.30">
    <property type="entry name" value="Nonribosomal peptide synthetase, condensation domain"/>
    <property type="match status" value="1"/>
</dbReference>
<name>A0AAD6HSW2_9EURO</name>
<dbReference type="SUPFAM" id="SSF52777">
    <property type="entry name" value="CoA-dependent acyltransferases"/>
    <property type="match status" value="1"/>
</dbReference>
<sequence length="459" mass="51499">MPWKEISPGHYERDFDSLENFYRVVADAGVPLNKQHYLISCTLQLATFPPLHVIKNAWKILRQKYPQIAATVIGHGTDARFCYDVPQPNELDAWVKDTLIIEKQSSANDKYEKEKPSSEFLLYCFTDTRELLFRMPHWRIDGIGLMYLQNAFLQILANGASDDIVLDGSEAKNLTLSLDEAAGVPASISSTNSQAATDELDVFLKGQPSISIPTLPNVLPDNTRRLKLSFSADTTSRIIDACKSRNLTVTTAVHAALVVTAFPYMEHGFDPTTRGQVGGKYTGFNAIDLRKYLSAPFNGPEAAVSIYHTGIPVSVDLAINKDFDSIAAEMLKGYKRDLSKDSPRNFFNFLTEYVNKVLGVLGQEPGNPLHAPAHPELSSIGIINDYVSAKYEGTDSTIEVQEWWIAIEVINRLLLTNVWTWNEEMVLSVNWNEAFYDDEFIARFLEQWKETVCKSLGVE</sequence>
<accession>A0AAD6HSW2</accession>
<dbReference type="EMBL" id="JAQJAN010000003">
    <property type="protein sequence ID" value="KAJ5734191.1"/>
    <property type="molecule type" value="Genomic_DNA"/>
</dbReference>
<dbReference type="PANTHER" id="PTHR42034">
    <property type="entry name" value="CHROMOSOME 7, WHOLE GENOME SHOTGUN SEQUENCE-RELATED"/>
    <property type="match status" value="1"/>
</dbReference>
<evidence type="ECO:0000313" key="2">
    <source>
        <dbReference type="Proteomes" id="UP001215712"/>
    </source>
</evidence>
<gene>
    <name evidence="1" type="ORF">N7493_002977</name>
</gene>
<organism evidence="1 2">
    <name type="scientific">Penicillium malachiteum</name>
    <dbReference type="NCBI Taxonomy" id="1324776"/>
    <lineage>
        <taxon>Eukaryota</taxon>
        <taxon>Fungi</taxon>
        <taxon>Dikarya</taxon>
        <taxon>Ascomycota</taxon>
        <taxon>Pezizomycotina</taxon>
        <taxon>Eurotiomycetes</taxon>
        <taxon>Eurotiomycetidae</taxon>
        <taxon>Eurotiales</taxon>
        <taxon>Aspergillaceae</taxon>
        <taxon>Penicillium</taxon>
    </lineage>
</organism>
<dbReference type="AlphaFoldDB" id="A0AAD6HSW2"/>
<dbReference type="InterPro" id="IPR023213">
    <property type="entry name" value="CAT-like_dom_sf"/>
</dbReference>
<reference evidence="1" key="2">
    <citation type="submission" date="2023-01" db="EMBL/GenBank/DDBJ databases">
        <authorList>
            <person name="Petersen C."/>
        </authorList>
    </citation>
    <scope>NUCLEOTIDE SEQUENCE</scope>
    <source>
        <strain evidence="1">IBT 17514</strain>
    </source>
</reference>
<reference evidence="1" key="1">
    <citation type="journal article" date="2023" name="IMA Fungus">
        <title>Comparative genomic study of the Penicillium genus elucidates a diverse pangenome and 15 lateral gene transfer events.</title>
        <authorList>
            <person name="Petersen C."/>
            <person name="Sorensen T."/>
            <person name="Nielsen M.R."/>
            <person name="Sondergaard T.E."/>
            <person name="Sorensen J.L."/>
            <person name="Fitzpatrick D.A."/>
            <person name="Frisvad J.C."/>
            <person name="Nielsen K.L."/>
        </authorList>
    </citation>
    <scope>NUCLEOTIDE SEQUENCE</scope>
    <source>
        <strain evidence="1">IBT 17514</strain>
    </source>
</reference>
<proteinExistence type="predicted"/>
<protein>
    <submittedName>
        <fullName evidence="1">Uncharacterized protein</fullName>
    </submittedName>
</protein>
<dbReference type="Proteomes" id="UP001215712">
    <property type="component" value="Unassembled WGS sequence"/>
</dbReference>
<dbReference type="Gene3D" id="3.30.559.10">
    <property type="entry name" value="Chloramphenicol acetyltransferase-like domain"/>
    <property type="match status" value="1"/>
</dbReference>
<keyword evidence="2" id="KW-1185">Reference proteome</keyword>
<comment type="caution">
    <text evidence="1">The sequence shown here is derived from an EMBL/GenBank/DDBJ whole genome shotgun (WGS) entry which is preliminary data.</text>
</comment>